<comment type="caution">
    <text evidence="2">The sequence shown here is derived from an EMBL/GenBank/DDBJ whole genome shotgun (WGS) entry which is preliminary data.</text>
</comment>
<sequence length="205" mass="22151">MRSASSVATLAVILVGVSLPAHAASVEQNQAFQKQIFGRTIAKNRIHACYKRVYDAPHLASHPQQNVRTMTLLVTGKGEDPAMPTYELGLGVTFRKSGSHFETYGSCGTIGDGTPQGGKANVVNCGVDCDGGSIDVTLKNEKSVLVSIPEGARIWKAGNTSDDEHDESRRFGSDDKLFRLDRTQLSDCLSLTVDDDEKPELRKGQ</sequence>
<evidence type="ECO:0000256" key="1">
    <source>
        <dbReference type="SAM" id="SignalP"/>
    </source>
</evidence>
<keyword evidence="3" id="KW-1185">Reference proteome</keyword>
<organism evidence="2 3">
    <name type="scientific">Labrys miyagiensis</name>
    <dbReference type="NCBI Taxonomy" id="346912"/>
    <lineage>
        <taxon>Bacteria</taxon>
        <taxon>Pseudomonadati</taxon>
        <taxon>Pseudomonadota</taxon>
        <taxon>Alphaproteobacteria</taxon>
        <taxon>Hyphomicrobiales</taxon>
        <taxon>Xanthobacteraceae</taxon>
        <taxon>Labrys</taxon>
    </lineage>
</organism>
<proteinExistence type="predicted"/>
<protein>
    <submittedName>
        <fullName evidence="2">Uncharacterized protein</fullName>
    </submittedName>
</protein>
<keyword evidence="1" id="KW-0732">Signal</keyword>
<dbReference type="RefSeq" id="WP_284313987.1">
    <property type="nucleotide sequence ID" value="NZ_BSPC01000036.1"/>
</dbReference>
<reference evidence="3" key="1">
    <citation type="journal article" date="2019" name="Int. J. Syst. Evol. Microbiol.">
        <title>The Global Catalogue of Microorganisms (GCM) 10K type strain sequencing project: providing services to taxonomists for standard genome sequencing and annotation.</title>
        <authorList>
            <consortium name="The Broad Institute Genomics Platform"/>
            <consortium name="The Broad Institute Genome Sequencing Center for Infectious Disease"/>
            <person name="Wu L."/>
            <person name="Ma J."/>
        </authorList>
    </citation>
    <scope>NUCLEOTIDE SEQUENCE [LARGE SCALE GENOMIC DNA]</scope>
    <source>
        <strain evidence="3">NBRC 101365</strain>
    </source>
</reference>
<gene>
    <name evidence="2" type="ORF">GCM10007874_39290</name>
</gene>
<evidence type="ECO:0000313" key="3">
    <source>
        <dbReference type="Proteomes" id="UP001156882"/>
    </source>
</evidence>
<dbReference type="Proteomes" id="UP001156882">
    <property type="component" value="Unassembled WGS sequence"/>
</dbReference>
<feature type="signal peptide" evidence="1">
    <location>
        <begin position="1"/>
        <end position="23"/>
    </location>
</feature>
<accession>A0ABQ6CKN6</accession>
<feature type="chain" id="PRO_5045867292" evidence="1">
    <location>
        <begin position="24"/>
        <end position="205"/>
    </location>
</feature>
<name>A0ABQ6CKN6_9HYPH</name>
<dbReference type="EMBL" id="BSPC01000036">
    <property type="protein sequence ID" value="GLS20912.1"/>
    <property type="molecule type" value="Genomic_DNA"/>
</dbReference>
<evidence type="ECO:0000313" key="2">
    <source>
        <dbReference type="EMBL" id="GLS20912.1"/>
    </source>
</evidence>